<evidence type="ECO:0000259" key="1">
    <source>
        <dbReference type="PROSITE" id="PS50879"/>
    </source>
</evidence>
<dbReference type="PROSITE" id="PS50879">
    <property type="entry name" value="RNASE_H_1"/>
    <property type="match status" value="1"/>
</dbReference>
<name>A0A4Y2WAN3_ARAVE</name>
<feature type="domain" description="RNase H type-1" evidence="1">
    <location>
        <begin position="1"/>
        <end position="113"/>
    </location>
</feature>
<dbReference type="Pfam" id="PF00075">
    <property type="entry name" value="RNase_H"/>
    <property type="match status" value="1"/>
</dbReference>
<proteinExistence type="predicted"/>
<reference evidence="2 3" key="1">
    <citation type="journal article" date="2019" name="Sci. Rep.">
        <title>Orb-weaving spider Araneus ventricosus genome elucidates the spidroin gene catalogue.</title>
        <authorList>
            <person name="Kono N."/>
            <person name="Nakamura H."/>
            <person name="Ohtoshi R."/>
            <person name="Moran D.A.P."/>
            <person name="Shinohara A."/>
            <person name="Yoshida Y."/>
            <person name="Fujiwara M."/>
            <person name="Mori M."/>
            <person name="Tomita M."/>
            <person name="Arakawa K."/>
        </authorList>
    </citation>
    <scope>NUCLEOTIDE SEQUENCE [LARGE SCALE GENOMIC DNA]</scope>
</reference>
<dbReference type="OrthoDB" id="6437659at2759"/>
<evidence type="ECO:0000313" key="3">
    <source>
        <dbReference type="Proteomes" id="UP000499080"/>
    </source>
</evidence>
<protein>
    <recommendedName>
        <fullName evidence="1">RNase H type-1 domain-containing protein</fullName>
    </recommendedName>
</protein>
<organism evidence="2 3">
    <name type="scientific">Araneus ventricosus</name>
    <name type="common">Orbweaver spider</name>
    <name type="synonym">Epeira ventricosa</name>
    <dbReference type="NCBI Taxonomy" id="182803"/>
    <lineage>
        <taxon>Eukaryota</taxon>
        <taxon>Metazoa</taxon>
        <taxon>Ecdysozoa</taxon>
        <taxon>Arthropoda</taxon>
        <taxon>Chelicerata</taxon>
        <taxon>Arachnida</taxon>
        <taxon>Araneae</taxon>
        <taxon>Araneomorphae</taxon>
        <taxon>Entelegynae</taxon>
        <taxon>Araneoidea</taxon>
        <taxon>Araneidae</taxon>
        <taxon>Araneus</taxon>
    </lineage>
</organism>
<dbReference type="GO" id="GO:0004523">
    <property type="term" value="F:RNA-DNA hybrid ribonuclease activity"/>
    <property type="evidence" value="ECO:0007669"/>
    <property type="project" value="InterPro"/>
</dbReference>
<dbReference type="Gene3D" id="3.30.420.10">
    <property type="entry name" value="Ribonuclease H-like superfamily/Ribonuclease H"/>
    <property type="match status" value="1"/>
</dbReference>
<dbReference type="GO" id="GO:0003676">
    <property type="term" value="F:nucleic acid binding"/>
    <property type="evidence" value="ECO:0007669"/>
    <property type="project" value="InterPro"/>
</dbReference>
<dbReference type="AlphaFoldDB" id="A0A4Y2WAN3"/>
<accession>A0A4Y2WAN3</accession>
<dbReference type="InterPro" id="IPR012337">
    <property type="entry name" value="RNaseH-like_sf"/>
</dbReference>
<gene>
    <name evidence="2" type="ORF">AVEN_18960_1</name>
</gene>
<dbReference type="InterPro" id="IPR036397">
    <property type="entry name" value="RNaseH_sf"/>
</dbReference>
<keyword evidence="3" id="KW-1185">Reference proteome</keyword>
<dbReference type="Proteomes" id="UP000499080">
    <property type="component" value="Unassembled WGS sequence"/>
</dbReference>
<comment type="caution">
    <text evidence="2">The sequence shown here is derived from an EMBL/GenBank/DDBJ whole genome shotgun (WGS) entry which is preliminary data.</text>
</comment>
<dbReference type="EMBL" id="BGPR01058543">
    <property type="protein sequence ID" value="GBO34703.1"/>
    <property type="molecule type" value="Genomic_DNA"/>
</dbReference>
<dbReference type="SUPFAM" id="SSF53098">
    <property type="entry name" value="Ribonuclease H-like"/>
    <property type="match status" value="1"/>
</dbReference>
<sequence length="142" mass="16377">MGTGYSYCAFENGIKFLERKGKLEKFHTVIQAELMGLKEAIIRASQGNEITKIWTESLSSVMTVLDYHTPHQLLRDIQSLLTQNRNILVRWIKTHAGYRGNEEDDTLSKKAITEDVVMKALNTPGEFKQHLQKLFLKKRQNL</sequence>
<dbReference type="InterPro" id="IPR002156">
    <property type="entry name" value="RNaseH_domain"/>
</dbReference>
<evidence type="ECO:0000313" key="2">
    <source>
        <dbReference type="EMBL" id="GBO34703.1"/>
    </source>
</evidence>